<feature type="domain" description="Galactosyltransferase C-terminal" evidence="2">
    <location>
        <begin position="467"/>
        <end position="525"/>
    </location>
</feature>
<comment type="caution">
    <text evidence="3">The sequence shown here is derived from an EMBL/GenBank/DDBJ whole genome shotgun (WGS) entry which is preliminary data.</text>
</comment>
<dbReference type="InterPro" id="IPR027791">
    <property type="entry name" value="Galactosyl_T_C"/>
</dbReference>
<evidence type="ECO:0000259" key="2">
    <source>
        <dbReference type="Pfam" id="PF02709"/>
    </source>
</evidence>
<evidence type="ECO:0000256" key="1">
    <source>
        <dbReference type="ARBA" id="ARBA00022679"/>
    </source>
</evidence>
<dbReference type="RefSeq" id="WP_187072862.1">
    <property type="nucleotide sequence ID" value="NZ_JACRYL010000020.1"/>
</dbReference>
<dbReference type="Proteomes" id="UP000652755">
    <property type="component" value="Unassembled WGS sequence"/>
</dbReference>
<dbReference type="Gene3D" id="3.90.550.10">
    <property type="entry name" value="Spore Coat Polysaccharide Biosynthesis Protein SpsA, Chain A"/>
    <property type="match status" value="1"/>
</dbReference>
<dbReference type="EMBL" id="JACRYL010000020">
    <property type="protein sequence ID" value="MBC6112438.1"/>
    <property type="molecule type" value="Genomic_DNA"/>
</dbReference>
<evidence type="ECO:0000313" key="3">
    <source>
        <dbReference type="EMBL" id="MBC6112438.1"/>
    </source>
</evidence>
<reference evidence="3 4" key="1">
    <citation type="submission" date="2020-08" db="EMBL/GenBank/DDBJ databases">
        <authorList>
            <person name="Sun Q."/>
            <person name="Inoue M."/>
        </authorList>
    </citation>
    <scope>NUCLEOTIDE SEQUENCE [LARGE SCALE GENOMIC DNA]</scope>
    <source>
        <strain evidence="3 4">CCM 8938</strain>
    </source>
</reference>
<evidence type="ECO:0000313" key="4">
    <source>
        <dbReference type="Proteomes" id="UP000652755"/>
    </source>
</evidence>
<organism evidence="3 4">
    <name type="scientific">Pedobacter fastidiosus</name>
    <dbReference type="NCBI Taxonomy" id="2765361"/>
    <lineage>
        <taxon>Bacteria</taxon>
        <taxon>Pseudomonadati</taxon>
        <taxon>Bacteroidota</taxon>
        <taxon>Sphingobacteriia</taxon>
        <taxon>Sphingobacteriales</taxon>
        <taxon>Sphingobacteriaceae</taxon>
        <taxon>Pedobacter</taxon>
    </lineage>
</organism>
<accession>A0ABR7KWP2</accession>
<keyword evidence="4" id="KW-1185">Reference proteome</keyword>
<gene>
    <name evidence="3" type="ORF">H7U22_18600</name>
</gene>
<protein>
    <recommendedName>
        <fullName evidence="2">Galactosyltransferase C-terminal domain-containing protein</fullName>
    </recommendedName>
</protein>
<dbReference type="SUPFAM" id="SSF53448">
    <property type="entry name" value="Nucleotide-diphospho-sugar transferases"/>
    <property type="match status" value="1"/>
</dbReference>
<keyword evidence="1" id="KW-0808">Transferase</keyword>
<sequence>MIYLSAQPDQYYFLWQLQLQLFNFIKLGINPNHIHILIGFEARKGLSIESKKFILDNALVNVHVYEDTRLEKNYLSSVRPHIIAKHLKAFPDLERETIFYHDSDIIFSALPDFKQLVKNDTWYVSDTRSYLDTNYIMQTSDANLFNSMCEIVGVKPEQVLNNDANAGGAQYIIKKSSVNFWEKVESDCEKLFKFLSHYKAERGFREKANTIDPWVTDMWVLWWNALLLNKEFKVHKELEFSWADSPISEWTENKILHYTGHVKLEDKTIFRKNNYFNCSPFFDDFSKINKNICSSALVQTIKEYNKQAEKKRVDLKDVSFLITVRVDSQDRLENIYAVTKYLFHHFDTNILLLEIDSEPKLKKDLLHEDVNYSFVKDKQIKLHRTKYNNVLIQKATTPYISIYDADIIIPISQIVESVEILRSTRYHSVLPYDGNCCGTDVLLKAMFIKILDEKLLVHNANKQSNYARRAVGGSIFLNKSSYSKIGYDNEKIKFWGPEDIERIKRMKILGYETKRVRGPLFHLHHERYENSGYQNLDQNIELMNEYLRVANSSKSELEEYIKTWDWKC</sequence>
<dbReference type="InterPro" id="IPR029044">
    <property type="entry name" value="Nucleotide-diphossugar_trans"/>
</dbReference>
<dbReference type="Pfam" id="PF02709">
    <property type="entry name" value="Glyco_transf_7C"/>
    <property type="match status" value="1"/>
</dbReference>
<name>A0ABR7KWP2_9SPHI</name>
<proteinExistence type="predicted"/>